<reference evidence="2" key="2">
    <citation type="journal article" date="2017" name="Nat. Plants">
        <title>The Aegilops tauschii genome reveals multiple impacts of transposons.</title>
        <authorList>
            <person name="Zhao G."/>
            <person name="Zou C."/>
            <person name="Li K."/>
            <person name="Wang K."/>
            <person name="Li T."/>
            <person name="Gao L."/>
            <person name="Zhang X."/>
            <person name="Wang H."/>
            <person name="Yang Z."/>
            <person name="Liu X."/>
            <person name="Jiang W."/>
            <person name="Mao L."/>
            <person name="Kong X."/>
            <person name="Jiao Y."/>
            <person name="Jia J."/>
        </authorList>
    </citation>
    <scope>NUCLEOTIDE SEQUENCE [LARGE SCALE GENOMIC DNA]</scope>
    <source>
        <strain evidence="2">cv. AL8/78</strain>
    </source>
</reference>
<reference evidence="2" key="1">
    <citation type="journal article" date="2014" name="Science">
        <title>Ancient hybridizations among the ancestral genomes of bread wheat.</title>
        <authorList>
            <consortium name="International Wheat Genome Sequencing Consortium,"/>
            <person name="Marcussen T."/>
            <person name="Sandve S.R."/>
            <person name="Heier L."/>
            <person name="Spannagl M."/>
            <person name="Pfeifer M."/>
            <person name="Jakobsen K.S."/>
            <person name="Wulff B.B."/>
            <person name="Steuernagel B."/>
            <person name="Mayer K.F."/>
            <person name="Olsen O.A."/>
        </authorList>
    </citation>
    <scope>NUCLEOTIDE SEQUENCE [LARGE SCALE GENOMIC DNA]</scope>
    <source>
        <strain evidence="2">cv. AL8/78</strain>
    </source>
</reference>
<dbReference type="Gramene" id="AET2Gv20736500.2">
    <property type="protein sequence ID" value="AET2Gv20736500.2"/>
    <property type="gene ID" value="AET2Gv20736500"/>
</dbReference>
<evidence type="ECO:0000313" key="2">
    <source>
        <dbReference type="Proteomes" id="UP000015105"/>
    </source>
</evidence>
<protein>
    <submittedName>
        <fullName evidence="1">Uncharacterized protein</fullName>
    </submittedName>
</protein>
<dbReference type="AlphaFoldDB" id="A0A453C4Z6"/>
<reference evidence="1" key="3">
    <citation type="journal article" date="2017" name="Nature">
        <title>Genome sequence of the progenitor of the wheat D genome Aegilops tauschii.</title>
        <authorList>
            <person name="Luo M.C."/>
            <person name="Gu Y.Q."/>
            <person name="Puiu D."/>
            <person name="Wang H."/>
            <person name="Twardziok S.O."/>
            <person name="Deal K.R."/>
            <person name="Huo N."/>
            <person name="Zhu T."/>
            <person name="Wang L."/>
            <person name="Wang Y."/>
            <person name="McGuire P.E."/>
            <person name="Liu S."/>
            <person name="Long H."/>
            <person name="Ramasamy R.K."/>
            <person name="Rodriguez J.C."/>
            <person name="Van S.L."/>
            <person name="Yuan L."/>
            <person name="Wang Z."/>
            <person name="Xia Z."/>
            <person name="Xiao L."/>
            <person name="Anderson O.D."/>
            <person name="Ouyang S."/>
            <person name="Liang Y."/>
            <person name="Zimin A.V."/>
            <person name="Pertea G."/>
            <person name="Qi P."/>
            <person name="Bennetzen J.L."/>
            <person name="Dai X."/>
            <person name="Dawson M.W."/>
            <person name="Muller H.G."/>
            <person name="Kugler K."/>
            <person name="Rivarola-Duarte L."/>
            <person name="Spannagl M."/>
            <person name="Mayer K.F.X."/>
            <person name="Lu F.H."/>
            <person name="Bevan M.W."/>
            <person name="Leroy P."/>
            <person name="Li P."/>
            <person name="You F.M."/>
            <person name="Sun Q."/>
            <person name="Liu Z."/>
            <person name="Lyons E."/>
            <person name="Wicker T."/>
            <person name="Salzberg S.L."/>
            <person name="Devos K.M."/>
            <person name="Dvorak J."/>
        </authorList>
    </citation>
    <scope>NUCLEOTIDE SEQUENCE [LARGE SCALE GENOMIC DNA]</scope>
    <source>
        <strain evidence="1">cv. AL8/78</strain>
    </source>
</reference>
<name>A0A453C4Z6_AEGTS</name>
<organism evidence="1 2">
    <name type="scientific">Aegilops tauschii subsp. strangulata</name>
    <name type="common">Goatgrass</name>
    <dbReference type="NCBI Taxonomy" id="200361"/>
    <lineage>
        <taxon>Eukaryota</taxon>
        <taxon>Viridiplantae</taxon>
        <taxon>Streptophyta</taxon>
        <taxon>Embryophyta</taxon>
        <taxon>Tracheophyta</taxon>
        <taxon>Spermatophyta</taxon>
        <taxon>Magnoliopsida</taxon>
        <taxon>Liliopsida</taxon>
        <taxon>Poales</taxon>
        <taxon>Poaceae</taxon>
        <taxon>BOP clade</taxon>
        <taxon>Pooideae</taxon>
        <taxon>Triticodae</taxon>
        <taxon>Triticeae</taxon>
        <taxon>Triticinae</taxon>
        <taxon>Aegilops</taxon>
    </lineage>
</organism>
<proteinExistence type="predicted"/>
<dbReference type="Proteomes" id="UP000015105">
    <property type="component" value="Chromosome 2D"/>
</dbReference>
<sequence length="87" mass="9487">PFHPSKRWPTAPRCNITQDREEAANSMTANGGMALPICSLRRPSRSRFDYKPVDLGSPDGGVEGALVAKDTTGKREATTTSVLELYH</sequence>
<evidence type="ECO:0000313" key="1">
    <source>
        <dbReference type="EnsemblPlants" id="AET2Gv20736500.2"/>
    </source>
</evidence>
<keyword evidence="2" id="KW-1185">Reference proteome</keyword>
<reference evidence="1" key="5">
    <citation type="journal article" date="2021" name="G3 (Bethesda)">
        <title>Aegilops tauschii genome assembly Aet v5.0 features greater sequence contiguity and improved annotation.</title>
        <authorList>
            <person name="Wang L."/>
            <person name="Zhu T."/>
            <person name="Rodriguez J.C."/>
            <person name="Deal K.R."/>
            <person name="Dubcovsky J."/>
            <person name="McGuire P.E."/>
            <person name="Lux T."/>
            <person name="Spannagl M."/>
            <person name="Mayer K.F.X."/>
            <person name="Baldrich P."/>
            <person name="Meyers B.C."/>
            <person name="Huo N."/>
            <person name="Gu Y.Q."/>
            <person name="Zhou H."/>
            <person name="Devos K.M."/>
            <person name="Bennetzen J.L."/>
            <person name="Unver T."/>
            <person name="Budak H."/>
            <person name="Gulick P.J."/>
            <person name="Galiba G."/>
            <person name="Kalapos B."/>
            <person name="Nelson D.R."/>
            <person name="Li P."/>
            <person name="You F.M."/>
            <person name="Luo M.C."/>
            <person name="Dvorak J."/>
        </authorList>
    </citation>
    <scope>NUCLEOTIDE SEQUENCE [LARGE SCALE GENOMIC DNA]</scope>
    <source>
        <strain evidence="1">cv. AL8/78</strain>
    </source>
</reference>
<dbReference type="EnsemblPlants" id="AET2Gv20736500.2">
    <property type="protein sequence ID" value="AET2Gv20736500.2"/>
    <property type="gene ID" value="AET2Gv20736500"/>
</dbReference>
<accession>A0A453C4Z6</accession>
<reference evidence="1" key="4">
    <citation type="submission" date="2019-03" db="UniProtKB">
        <authorList>
            <consortium name="EnsemblPlants"/>
        </authorList>
    </citation>
    <scope>IDENTIFICATION</scope>
</reference>